<evidence type="ECO:0000313" key="6">
    <source>
        <dbReference type="Proteomes" id="UP000011115"/>
    </source>
</evidence>
<evidence type="ECO:0000256" key="2">
    <source>
        <dbReference type="ARBA" id="ARBA00023157"/>
    </source>
</evidence>
<dbReference type="EnsemblPlants" id="PGSC0003DMT400027089">
    <property type="protein sequence ID" value="PGSC0003DMT400027089"/>
    <property type="gene ID" value="PGSC0003DMG402010449"/>
</dbReference>
<feature type="domain" description="Thioredoxin" evidence="4">
    <location>
        <begin position="27"/>
        <end position="112"/>
    </location>
</feature>
<dbReference type="Pfam" id="PF00085">
    <property type="entry name" value="Thioredoxin"/>
    <property type="match status" value="1"/>
</dbReference>
<reference evidence="6" key="1">
    <citation type="journal article" date="2011" name="Nature">
        <title>Genome sequence and analysis of the tuber crop potato.</title>
        <authorList>
            <consortium name="The Potato Genome Sequencing Consortium"/>
        </authorList>
    </citation>
    <scope>NUCLEOTIDE SEQUENCE [LARGE SCALE GENOMIC DNA]</scope>
    <source>
        <strain evidence="6">cv. DM1-3 516 R44</strain>
    </source>
</reference>
<evidence type="ECO:0000256" key="1">
    <source>
        <dbReference type="ARBA" id="ARBA00022982"/>
    </source>
</evidence>
<gene>
    <name evidence="5" type="primary">LOC102597067</name>
</gene>
<proteinExistence type="predicted"/>
<evidence type="ECO:0000259" key="4">
    <source>
        <dbReference type="Pfam" id="PF00085"/>
    </source>
</evidence>
<keyword evidence="1" id="KW-0813">Transport</keyword>
<reference evidence="5" key="2">
    <citation type="submission" date="2015-06" db="UniProtKB">
        <authorList>
            <consortium name="EnsemblPlants"/>
        </authorList>
    </citation>
    <scope>IDENTIFICATION</scope>
    <source>
        <strain evidence="5">DM1-3 516 R44</strain>
    </source>
</reference>
<name>M1AP59_SOLTU</name>
<keyword evidence="2" id="KW-1015">Disulfide bond</keyword>
<dbReference type="AlphaFoldDB" id="M1AP59"/>
<dbReference type="OrthoDB" id="2121326at2759"/>
<dbReference type="Gramene" id="PGSC0003DMT400027089">
    <property type="protein sequence ID" value="PGSC0003DMT400027089"/>
    <property type="gene ID" value="PGSC0003DMG402010449"/>
</dbReference>
<dbReference type="InterPro" id="IPR036249">
    <property type="entry name" value="Thioredoxin-like_sf"/>
</dbReference>
<dbReference type="HOGENOM" id="CLU_090389_14_1_1"/>
<keyword evidence="3" id="KW-0676">Redox-active center</keyword>
<evidence type="ECO:0000256" key="3">
    <source>
        <dbReference type="ARBA" id="ARBA00023284"/>
    </source>
</evidence>
<dbReference type="ExpressionAtlas" id="M1AP59">
    <property type="expression patterns" value="baseline"/>
</dbReference>
<dbReference type="PANTHER" id="PTHR10438:SF405">
    <property type="entry name" value="THIOREDOXIN DOMAIN-CONTAINING PROTEIN"/>
    <property type="match status" value="1"/>
</dbReference>
<dbReference type="SUPFAM" id="SSF52833">
    <property type="entry name" value="Thioredoxin-like"/>
    <property type="match status" value="1"/>
</dbReference>
<dbReference type="PANTHER" id="PTHR10438">
    <property type="entry name" value="THIOREDOXIN"/>
    <property type="match status" value="1"/>
</dbReference>
<dbReference type="OMA" id="FHQIGRN"/>
<accession>M1AP59</accession>
<sequence>MYHFKPNRNLIFLVPDDNGPSNIVSIESEEQFNTSLRKVQDESLPAIFYFTAAWCGPCRLLSPVIGQLSEKYPHVTTYKVDIDKPTLHFYQNGKKTSEVIGADVQRLKETMEELYK</sequence>
<keyword evidence="6" id="KW-1185">Reference proteome</keyword>
<dbReference type="FunFam" id="3.40.30.10:FF:000245">
    <property type="entry name" value="Thioredoxin"/>
    <property type="match status" value="1"/>
</dbReference>
<keyword evidence="1" id="KW-0249">Electron transport</keyword>
<organism evidence="5 6">
    <name type="scientific">Solanum tuberosum</name>
    <name type="common">Potato</name>
    <dbReference type="NCBI Taxonomy" id="4113"/>
    <lineage>
        <taxon>Eukaryota</taxon>
        <taxon>Viridiplantae</taxon>
        <taxon>Streptophyta</taxon>
        <taxon>Embryophyta</taxon>
        <taxon>Tracheophyta</taxon>
        <taxon>Spermatophyta</taxon>
        <taxon>Magnoliopsida</taxon>
        <taxon>eudicotyledons</taxon>
        <taxon>Gunneridae</taxon>
        <taxon>Pentapetalae</taxon>
        <taxon>asterids</taxon>
        <taxon>lamiids</taxon>
        <taxon>Solanales</taxon>
        <taxon>Solanaceae</taxon>
        <taxon>Solanoideae</taxon>
        <taxon>Solaneae</taxon>
        <taxon>Solanum</taxon>
    </lineage>
</organism>
<dbReference type="CDD" id="cd02947">
    <property type="entry name" value="TRX_family"/>
    <property type="match status" value="1"/>
</dbReference>
<evidence type="ECO:0000313" key="5">
    <source>
        <dbReference type="EnsemblPlants" id="PGSC0003DMT400027089"/>
    </source>
</evidence>
<dbReference type="InterPro" id="IPR013766">
    <property type="entry name" value="Thioredoxin_domain"/>
</dbReference>
<dbReference type="Proteomes" id="UP000011115">
    <property type="component" value="Unassembled WGS sequence"/>
</dbReference>
<dbReference type="InterPro" id="IPR050620">
    <property type="entry name" value="Thioredoxin_H-type-like"/>
</dbReference>
<dbReference type="Gene3D" id="3.40.30.10">
    <property type="entry name" value="Glutaredoxin"/>
    <property type="match status" value="1"/>
</dbReference>
<protein>
    <submittedName>
        <fullName evidence="5">Thioredoxin I</fullName>
    </submittedName>
</protein>